<feature type="transmembrane region" description="Helical" evidence="11">
    <location>
        <begin position="180"/>
        <end position="199"/>
    </location>
</feature>
<feature type="transmembrane region" description="Helical" evidence="11">
    <location>
        <begin position="105"/>
        <end position="126"/>
    </location>
</feature>
<keyword evidence="5 11" id="KW-0812">Transmembrane</keyword>
<sequence>MVEAVVTWLLTPLSGAATHDIAMATAWHARLMVLSWGMLSPLGALAARYYKILPRQAWPRTLDNQAWWRAHLWLQGSAVACMTAGLALALMTVSADGAAASLHALFGWLLCLTGWLQAASGLLRGSKGGPGDRRMRGDHYDMTRRRLCFERFHKAAGWLGIVAAVPTIAIGLLAADAPRWMGVALALWWAGLAACFVRLQRRGRCVDTYQAIWGPDPRHPGNRIAPVGWGVRRYTAESWRQGPGLDNKNT</sequence>
<keyword evidence="6" id="KW-0479">Metal-binding</keyword>
<evidence type="ECO:0000256" key="6">
    <source>
        <dbReference type="ARBA" id="ARBA00022723"/>
    </source>
</evidence>
<evidence type="ECO:0000256" key="7">
    <source>
        <dbReference type="ARBA" id="ARBA00022982"/>
    </source>
</evidence>
<dbReference type="Proteomes" id="UP000053096">
    <property type="component" value="Unassembled WGS sequence"/>
</dbReference>
<name>A0A0J6C3S9_9BORD</name>
<evidence type="ECO:0000256" key="4">
    <source>
        <dbReference type="ARBA" id="ARBA00022617"/>
    </source>
</evidence>
<dbReference type="SMART" id="SM00665">
    <property type="entry name" value="B561"/>
    <property type="match status" value="1"/>
</dbReference>
<keyword evidence="8 11" id="KW-1133">Transmembrane helix</keyword>
<dbReference type="GO" id="GO:0046872">
    <property type="term" value="F:metal ion binding"/>
    <property type="evidence" value="ECO:0007669"/>
    <property type="project" value="UniProtKB-KW"/>
</dbReference>
<evidence type="ECO:0000256" key="1">
    <source>
        <dbReference type="ARBA" id="ARBA00001970"/>
    </source>
</evidence>
<evidence type="ECO:0000256" key="8">
    <source>
        <dbReference type="ARBA" id="ARBA00022989"/>
    </source>
</evidence>
<accession>A0A0M7G8X7</accession>
<evidence type="ECO:0000256" key="9">
    <source>
        <dbReference type="ARBA" id="ARBA00023004"/>
    </source>
</evidence>
<gene>
    <name evidence="13" type="ORF">ERS370011_02863</name>
</gene>
<proteinExistence type="predicted"/>
<comment type="cofactor">
    <cofactor evidence="1">
        <name>heme b</name>
        <dbReference type="ChEBI" id="CHEBI:60344"/>
    </cofactor>
</comment>
<evidence type="ECO:0000256" key="5">
    <source>
        <dbReference type="ARBA" id="ARBA00022692"/>
    </source>
</evidence>
<keyword evidence="4" id="KW-0349">Heme</keyword>
<dbReference type="RefSeq" id="WP_043208698.1">
    <property type="nucleotide sequence ID" value="NZ_CAJGUP010000001.1"/>
</dbReference>
<feature type="transmembrane region" description="Helical" evidence="11">
    <location>
        <begin position="32"/>
        <end position="50"/>
    </location>
</feature>
<dbReference type="GO" id="GO:0016020">
    <property type="term" value="C:membrane"/>
    <property type="evidence" value="ECO:0007669"/>
    <property type="project" value="UniProtKB-SubCell"/>
</dbReference>
<feature type="domain" description="Cytochrome b561" evidence="12">
    <location>
        <begin position="1"/>
        <end position="206"/>
    </location>
</feature>
<organism evidence="13 14">
    <name type="scientific">Bordetella pseudohinzii</name>
    <dbReference type="NCBI Taxonomy" id="1331258"/>
    <lineage>
        <taxon>Bacteria</taxon>
        <taxon>Pseudomonadati</taxon>
        <taxon>Pseudomonadota</taxon>
        <taxon>Betaproteobacteria</taxon>
        <taxon>Burkholderiales</taxon>
        <taxon>Alcaligenaceae</taxon>
        <taxon>Bordetella</taxon>
    </lineage>
</organism>
<keyword evidence="10 11" id="KW-0472">Membrane</keyword>
<reference evidence="13 14" key="1">
    <citation type="submission" date="2015-09" db="EMBL/GenBank/DDBJ databases">
        <authorList>
            <person name="Jackson K.R."/>
            <person name="Lunt B.L."/>
            <person name="Fisher J.N.B."/>
            <person name="Gardner A.V."/>
            <person name="Bailey M.E."/>
            <person name="Deus L.M."/>
            <person name="Earl A.S."/>
            <person name="Gibby P.D."/>
            <person name="Hartmann K.A."/>
            <person name="Liu J.E."/>
            <person name="Manci A.M."/>
            <person name="Nielsen D.A."/>
            <person name="Solomon M.B."/>
            <person name="Breakwell D.P."/>
            <person name="Burnett S.H."/>
            <person name="Grose J.H."/>
        </authorList>
    </citation>
    <scope>NUCLEOTIDE SEQUENCE [LARGE SCALE GENOMIC DNA]</scope>
    <source>
        <strain evidence="13 14">2789STDY5608636</strain>
    </source>
</reference>
<dbReference type="InterPro" id="IPR045150">
    <property type="entry name" value="CYB561D1/2"/>
</dbReference>
<feature type="transmembrane region" description="Helical" evidence="11">
    <location>
        <begin position="155"/>
        <end position="174"/>
    </location>
</feature>
<evidence type="ECO:0000313" key="13">
    <source>
        <dbReference type="EMBL" id="CUI91773.1"/>
    </source>
</evidence>
<keyword evidence="3" id="KW-0813">Transport</keyword>
<evidence type="ECO:0000313" key="14">
    <source>
        <dbReference type="Proteomes" id="UP000053096"/>
    </source>
</evidence>
<dbReference type="Gene3D" id="1.20.120.1770">
    <property type="match status" value="1"/>
</dbReference>
<evidence type="ECO:0000256" key="2">
    <source>
        <dbReference type="ARBA" id="ARBA00004141"/>
    </source>
</evidence>
<feature type="transmembrane region" description="Helical" evidence="11">
    <location>
        <begin position="71"/>
        <end position="93"/>
    </location>
</feature>
<dbReference type="AlphaFoldDB" id="A0A0J6C3S9"/>
<protein>
    <recommendedName>
        <fullName evidence="12">Cytochrome b561 domain-containing protein</fullName>
    </recommendedName>
</protein>
<comment type="subcellular location">
    <subcellularLocation>
        <location evidence="2">Membrane</location>
        <topology evidence="2">Multi-pass membrane protein</topology>
    </subcellularLocation>
</comment>
<keyword evidence="9" id="KW-0408">Iron</keyword>
<dbReference type="GO" id="GO:0140575">
    <property type="term" value="F:transmembrane monodehydroascorbate reductase activity"/>
    <property type="evidence" value="ECO:0007669"/>
    <property type="project" value="InterPro"/>
</dbReference>
<dbReference type="CDD" id="cd08760">
    <property type="entry name" value="Cyt_b561_FRRS1_like"/>
    <property type="match status" value="1"/>
</dbReference>
<dbReference type="PROSITE" id="PS50939">
    <property type="entry name" value="CYTOCHROME_B561"/>
    <property type="match status" value="1"/>
</dbReference>
<evidence type="ECO:0000256" key="11">
    <source>
        <dbReference type="SAM" id="Phobius"/>
    </source>
</evidence>
<keyword evidence="7" id="KW-0249">Electron transport</keyword>
<evidence type="ECO:0000259" key="12">
    <source>
        <dbReference type="PROSITE" id="PS50939"/>
    </source>
</evidence>
<dbReference type="EMBL" id="CYTV01000007">
    <property type="protein sequence ID" value="CUI91773.1"/>
    <property type="molecule type" value="Genomic_DNA"/>
</dbReference>
<dbReference type="GO" id="GO:0020037">
    <property type="term" value="F:heme binding"/>
    <property type="evidence" value="ECO:0007669"/>
    <property type="project" value="TreeGrafter"/>
</dbReference>
<dbReference type="InterPro" id="IPR006593">
    <property type="entry name" value="Cyt_b561/ferric_Rdtase_TM"/>
</dbReference>
<evidence type="ECO:0000256" key="10">
    <source>
        <dbReference type="ARBA" id="ARBA00023136"/>
    </source>
</evidence>
<dbReference type="PANTHER" id="PTHR15422">
    <property type="entry name" value="OS05G0565100 PROTEIN"/>
    <property type="match status" value="1"/>
</dbReference>
<dbReference type="PANTHER" id="PTHR15422:SF24">
    <property type="entry name" value="DOMON RELATED DOMAIN-CONTAINING PROTEIN"/>
    <property type="match status" value="1"/>
</dbReference>
<evidence type="ECO:0000256" key="3">
    <source>
        <dbReference type="ARBA" id="ARBA00022448"/>
    </source>
</evidence>
<accession>A0A0J6C3S9</accession>